<proteinExistence type="predicted"/>
<sequence>MPKYRAYAVIDATKYVGDFEAENKEEAEEMAWNSDDYSVILCHQCSREFDLGDAIKMIIEEED</sequence>
<dbReference type="EMBL" id="BMJD01000012">
    <property type="protein sequence ID" value="GGB41492.1"/>
    <property type="molecule type" value="Genomic_DNA"/>
</dbReference>
<protein>
    <submittedName>
        <fullName evidence="1">Uncharacterized protein</fullName>
    </submittedName>
</protein>
<gene>
    <name evidence="1" type="ORF">GCM10011409_18770</name>
</gene>
<evidence type="ECO:0000313" key="1">
    <source>
        <dbReference type="EMBL" id="GGB41492.1"/>
    </source>
</evidence>
<accession>A0A9W5TXJ4</accession>
<name>A0A9W5TXJ4_9BACI</name>
<dbReference type="RefSeq" id="WP_188725003.1">
    <property type="nucleotide sequence ID" value="NZ_BMJD01000012.1"/>
</dbReference>
<dbReference type="AlphaFoldDB" id="A0A9W5TXJ4"/>
<keyword evidence="2" id="KW-1185">Reference proteome</keyword>
<dbReference type="Proteomes" id="UP000621492">
    <property type="component" value="Unassembled WGS sequence"/>
</dbReference>
<reference evidence="1" key="2">
    <citation type="submission" date="2020-09" db="EMBL/GenBank/DDBJ databases">
        <authorList>
            <person name="Sun Q."/>
            <person name="Zhou Y."/>
        </authorList>
    </citation>
    <scope>NUCLEOTIDE SEQUENCE</scope>
    <source>
        <strain evidence="1">CGMCC 1.15454</strain>
    </source>
</reference>
<evidence type="ECO:0000313" key="2">
    <source>
        <dbReference type="Proteomes" id="UP000621492"/>
    </source>
</evidence>
<comment type="caution">
    <text evidence="1">The sequence shown here is derived from an EMBL/GenBank/DDBJ whole genome shotgun (WGS) entry which is preliminary data.</text>
</comment>
<organism evidence="1 2">
    <name type="scientific">Lentibacillus populi</name>
    <dbReference type="NCBI Taxonomy" id="1827502"/>
    <lineage>
        <taxon>Bacteria</taxon>
        <taxon>Bacillati</taxon>
        <taxon>Bacillota</taxon>
        <taxon>Bacilli</taxon>
        <taxon>Bacillales</taxon>
        <taxon>Bacillaceae</taxon>
        <taxon>Lentibacillus</taxon>
    </lineage>
</organism>
<reference evidence="1" key="1">
    <citation type="journal article" date="2014" name="Int. J. Syst. Evol. Microbiol.">
        <title>Complete genome sequence of Corynebacterium casei LMG S-19264T (=DSM 44701T), isolated from a smear-ripened cheese.</title>
        <authorList>
            <consortium name="US DOE Joint Genome Institute (JGI-PGF)"/>
            <person name="Walter F."/>
            <person name="Albersmeier A."/>
            <person name="Kalinowski J."/>
            <person name="Ruckert C."/>
        </authorList>
    </citation>
    <scope>NUCLEOTIDE SEQUENCE</scope>
    <source>
        <strain evidence="1">CGMCC 1.15454</strain>
    </source>
</reference>